<name>A0A1S6HKY1_9GAMM</name>
<sequence>MDPVTQYLAHQGIEVSPAYFETSQFEWGKCWDCQHWSLVYRVEDSTLTICDFFSKDNNSGISSAVSQLIEQLKIIRRKVPQIKQIRGMVIYDAGLPVQRLTRKALHDVLVQQGAKEVNQDGNTWLVY</sequence>
<accession>A0A1S6HKY1</accession>
<dbReference type="STRING" id="225848.Sps_01002"/>
<dbReference type="RefSeq" id="WP_077751514.1">
    <property type="nucleotide sequence ID" value="NZ_CP014782.1"/>
</dbReference>
<evidence type="ECO:0000313" key="2">
    <source>
        <dbReference type="Proteomes" id="UP000189545"/>
    </source>
</evidence>
<evidence type="ECO:0000313" key="1">
    <source>
        <dbReference type="EMBL" id="AQS36191.1"/>
    </source>
</evidence>
<reference evidence="1 2" key="1">
    <citation type="submission" date="2016-03" db="EMBL/GenBank/DDBJ databases">
        <title>Complete genome sequence of Shewanella psychrophila WP2, a deep sea bacterium isolated from west Pacific sediment.</title>
        <authorList>
            <person name="Xu G."/>
            <person name="Jian H."/>
        </authorList>
    </citation>
    <scope>NUCLEOTIDE SEQUENCE [LARGE SCALE GENOMIC DNA]</scope>
    <source>
        <strain evidence="1 2">WP2</strain>
    </source>
</reference>
<dbReference type="OrthoDB" id="6264860at2"/>
<gene>
    <name evidence="1" type="ORF">Sps_01002</name>
</gene>
<dbReference type="EMBL" id="CP014782">
    <property type="protein sequence ID" value="AQS36191.1"/>
    <property type="molecule type" value="Genomic_DNA"/>
</dbReference>
<proteinExistence type="predicted"/>
<organism evidence="1 2">
    <name type="scientific">Shewanella psychrophila</name>
    <dbReference type="NCBI Taxonomy" id="225848"/>
    <lineage>
        <taxon>Bacteria</taxon>
        <taxon>Pseudomonadati</taxon>
        <taxon>Pseudomonadota</taxon>
        <taxon>Gammaproteobacteria</taxon>
        <taxon>Alteromonadales</taxon>
        <taxon>Shewanellaceae</taxon>
        <taxon>Shewanella</taxon>
    </lineage>
</organism>
<protein>
    <submittedName>
        <fullName evidence="1">Type III secretion system regulator (LcrR)</fullName>
    </submittedName>
</protein>
<dbReference type="Proteomes" id="UP000189545">
    <property type="component" value="Chromosome"/>
</dbReference>
<keyword evidence="2" id="KW-1185">Reference proteome</keyword>
<dbReference type="KEGG" id="spsw:Sps_01002"/>
<dbReference type="AlphaFoldDB" id="A0A1S6HKY1"/>